<feature type="transmembrane region" description="Helical" evidence="8">
    <location>
        <begin position="383"/>
        <end position="400"/>
    </location>
</feature>
<feature type="transmembrane region" description="Helical" evidence="8">
    <location>
        <begin position="20"/>
        <end position="41"/>
    </location>
</feature>
<feature type="transmembrane region" description="Helical" evidence="8">
    <location>
        <begin position="115"/>
        <end position="136"/>
    </location>
</feature>
<keyword evidence="5 8" id="KW-1133">Transmembrane helix</keyword>
<evidence type="ECO:0000256" key="5">
    <source>
        <dbReference type="ARBA" id="ARBA00022989"/>
    </source>
</evidence>
<sequence>MGGNCSHCNPTAVKEIFKRIFLGQAIAFLNSLTGVFTTKLVNNNASYPVLQSVTAYVFILTVYMPLYLFFLYKFRNTKFSNYRFLNHWWKYIILAVVDLEANYCAVYAYQFTDMLSVQLLNCFTIPCVLVLSFFLLKMKFAMTHILGCIIAVGGMALLIGFDADGVSRSDKGAKPVLGDMLALISAALYATSNVLTEWFVKPKKSKGLIEILNDPTDEYAEELNEGPDEPVEGNGGKPKKCRVGVEPTAMDERSVERRAESGESETNHTGSGNGTVVKSRQRDGEGFVEGETVGEDEVEELPRVPVYIPVIENLAMMSLFATLFAIIQFFAAEWKTFKPERENWTDMDWLFQLLFGLTMLLLYTGMPALFIVSSAAFANISMLAMNVYSIIWNVAFFKIYPTSLFFAAYVIIIVGTVIFNLSDVFTIPFCTRFNYPCGKPSTLK</sequence>
<reference evidence="10 12" key="1">
    <citation type="journal article" date="2013" name="PLoS ONE">
        <title>Predicting the Proteins of Angomonas deanei, Strigomonas culicis and Their Respective Endosymbionts Reveals New Aspects of the Trypanosomatidae Family.</title>
        <authorList>
            <person name="Motta M.C."/>
            <person name="Martins A.C."/>
            <person name="de Souza S.S."/>
            <person name="Catta-Preta C.M."/>
            <person name="Silva R."/>
            <person name="Klein C.C."/>
            <person name="de Almeida L.G."/>
            <person name="de Lima Cunha O."/>
            <person name="Ciapina L.P."/>
            <person name="Brocchi M."/>
            <person name="Colabardini A.C."/>
            <person name="de Araujo Lima B."/>
            <person name="Machado C.R."/>
            <person name="de Almeida Soares C.M."/>
            <person name="Probst C.M."/>
            <person name="de Menezes C.B."/>
            <person name="Thompson C.E."/>
            <person name="Bartholomeu D.C."/>
            <person name="Gradia D.F."/>
            <person name="Pavoni D.P."/>
            <person name="Grisard E.C."/>
            <person name="Fantinatti-Garboggini F."/>
            <person name="Marchini F.K."/>
            <person name="Rodrigues-Luiz G.F."/>
            <person name="Wagner G."/>
            <person name="Goldman G.H."/>
            <person name="Fietto J.L."/>
            <person name="Elias M.C."/>
            <person name="Goldman M.H."/>
            <person name="Sagot M.F."/>
            <person name="Pereira M."/>
            <person name="Stoco P.H."/>
            <person name="de Mendonca-Neto R.P."/>
            <person name="Teixeira S.M."/>
            <person name="Maciel T.E."/>
            <person name="de Oliveira Mendes T.A."/>
            <person name="Urmenyi T.P."/>
            <person name="de Souza W."/>
            <person name="Schenkman S."/>
            <person name="de Vasconcelos A.T."/>
        </authorList>
    </citation>
    <scope>NUCLEOTIDE SEQUENCE [LARGE SCALE GENOMIC DNA]</scope>
</reference>
<feature type="compositionally biased region" description="Acidic residues" evidence="7">
    <location>
        <begin position="220"/>
        <end position="231"/>
    </location>
</feature>
<keyword evidence="12" id="KW-1185">Reference proteome</keyword>
<evidence type="ECO:0000256" key="8">
    <source>
        <dbReference type="SAM" id="Phobius"/>
    </source>
</evidence>
<dbReference type="InterPro" id="IPR009262">
    <property type="entry name" value="SLC35_F1/F2/F6"/>
</dbReference>
<feature type="compositionally biased region" description="Basic and acidic residues" evidence="7">
    <location>
        <begin position="250"/>
        <end position="261"/>
    </location>
</feature>
<dbReference type="EMBL" id="ATMH01006234">
    <property type="protein sequence ID" value="EPY26273.1"/>
    <property type="molecule type" value="Genomic_DNA"/>
</dbReference>
<feature type="transmembrane region" description="Helical" evidence="8">
    <location>
        <begin position="181"/>
        <end position="200"/>
    </location>
</feature>
<accession>S9UVG0</accession>
<keyword evidence="6 8" id="KW-0472">Membrane</keyword>
<dbReference type="OrthoDB" id="429955at2759"/>
<evidence type="ECO:0000256" key="6">
    <source>
        <dbReference type="ARBA" id="ARBA00023136"/>
    </source>
</evidence>
<evidence type="ECO:0000313" key="9">
    <source>
        <dbReference type="EMBL" id="EPY26273.1"/>
    </source>
</evidence>
<comment type="subcellular location">
    <subcellularLocation>
        <location evidence="1">Membrane</location>
        <topology evidence="1">Multi-pass membrane protein</topology>
    </subcellularLocation>
</comment>
<comment type="similarity">
    <text evidence="2">Belongs to the SLC35F solute transporter family.</text>
</comment>
<feature type="compositionally biased region" description="Polar residues" evidence="7">
    <location>
        <begin position="267"/>
        <end position="278"/>
    </location>
</feature>
<evidence type="ECO:0000256" key="4">
    <source>
        <dbReference type="ARBA" id="ARBA00022692"/>
    </source>
</evidence>
<proteinExistence type="inferred from homology"/>
<gene>
    <name evidence="11" type="ORF">STCU_00252</name>
    <name evidence="10" type="ORF">STCU_02678</name>
    <name evidence="9" type="ORF">STCU_06234</name>
</gene>
<feature type="region of interest" description="Disordered" evidence="7">
    <location>
        <begin position="220"/>
        <end position="294"/>
    </location>
</feature>
<dbReference type="Proteomes" id="UP000015354">
    <property type="component" value="Unassembled WGS sequence"/>
</dbReference>
<evidence type="ECO:0000313" key="10">
    <source>
        <dbReference type="EMBL" id="EPY32759.1"/>
    </source>
</evidence>
<feature type="transmembrane region" description="Helical" evidence="8">
    <location>
        <begin position="143"/>
        <end position="161"/>
    </location>
</feature>
<evidence type="ECO:0000313" key="11">
    <source>
        <dbReference type="EMBL" id="EPY37045.1"/>
    </source>
</evidence>
<feature type="transmembrane region" description="Helical" evidence="8">
    <location>
        <begin position="53"/>
        <end position="70"/>
    </location>
</feature>
<dbReference type="AlphaFoldDB" id="S9UVG0"/>
<name>S9UVG0_9TRYP</name>
<keyword evidence="4 8" id="KW-0812">Transmembrane</keyword>
<dbReference type="SUPFAM" id="SSF103481">
    <property type="entry name" value="Multidrug resistance efflux transporter EmrE"/>
    <property type="match status" value="1"/>
</dbReference>
<organism evidence="10 12">
    <name type="scientific">Strigomonas culicis</name>
    <dbReference type="NCBI Taxonomy" id="28005"/>
    <lineage>
        <taxon>Eukaryota</taxon>
        <taxon>Discoba</taxon>
        <taxon>Euglenozoa</taxon>
        <taxon>Kinetoplastea</taxon>
        <taxon>Metakinetoplastina</taxon>
        <taxon>Trypanosomatida</taxon>
        <taxon>Trypanosomatidae</taxon>
        <taxon>Strigomonadinae</taxon>
        <taxon>Strigomonas</taxon>
    </lineage>
</organism>
<feature type="transmembrane region" description="Helical" evidence="8">
    <location>
        <begin position="350"/>
        <end position="371"/>
    </location>
</feature>
<reference evidence="10" key="2">
    <citation type="submission" date="2013-03" db="EMBL/GenBank/DDBJ databases">
        <authorList>
            <person name="Motta M.C.M."/>
            <person name="Martins A.C.A."/>
            <person name="Preta C.M.C.C."/>
            <person name="Silva R."/>
            <person name="de Souza S.S."/>
            <person name="Klein C.C."/>
            <person name="de Almeida L.G.P."/>
            <person name="Cunha O.L."/>
            <person name="Colabardini A.C."/>
            <person name="Lima B.A."/>
            <person name="Machado C.R."/>
            <person name="Soares C.M.A."/>
            <person name="de Menezes C.B.A."/>
            <person name="Bartolomeu D.C."/>
            <person name="Grisard E.C."/>
            <person name="Fantinatti-Garboggini F."/>
            <person name="Rodrigues-Luiz G.F."/>
            <person name="Wagner G."/>
            <person name="Goldman G.H."/>
            <person name="Fietto J.L.R."/>
            <person name="Ciapina L.P."/>
            <person name="Brocchi M."/>
            <person name="Elias M.C."/>
            <person name="Goldman M.H.S."/>
            <person name="Sagot M.-F."/>
            <person name="Pereira M."/>
            <person name="Stoco P.H."/>
            <person name="Teixeira S.M.R."/>
            <person name="de Mendonca-Neto R.P."/>
            <person name="Maciel T.E.F."/>
            <person name="Mendes T.A.O."/>
            <person name="Urmenyi T.P."/>
            <person name="Teixeira M.M.G."/>
            <person name="de Camargo E.F.P."/>
            <person name="de Sousa W."/>
            <person name="Schenkman S."/>
            <person name="de Vasconcelos A.T.R."/>
        </authorList>
    </citation>
    <scope>NUCLEOTIDE SEQUENCE</scope>
</reference>
<dbReference type="PANTHER" id="PTHR14233">
    <property type="entry name" value="DUF914-RELATED"/>
    <property type="match status" value="1"/>
</dbReference>
<dbReference type="EMBL" id="ATMH01000252">
    <property type="protein sequence ID" value="EPY37045.1"/>
    <property type="molecule type" value="Genomic_DNA"/>
</dbReference>
<protein>
    <submittedName>
        <fullName evidence="10">Solute carrier family 35, member F1/2</fullName>
    </submittedName>
</protein>
<evidence type="ECO:0000256" key="2">
    <source>
        <dbReference type="ARBA" id="ARBA00007863"/>
    </source>
</evidence>
<feature type="transmembrane region" description="Helical" evidence="8">
    <location>
        <begin position="406"/>
        <end position="430"/>
    </location>
</feature>
<dbReference type="GO" id="GO:0016020">
    <property type="term" value="C:membrane"/>
    <property type="evidence" value="ECO:0007669"/>
    <property type="project" value="UniProtKB-SubCell"/>
</dbReference>
<dbReference type="Pfam" id="PF06027">
    <property type="entry name" value="SLC35F"/>
    <property type="match status" value="2"/>
</dbReference>
<dbReference type="PANTHER" id="PTHR14233:SF4">
    <property type="entry name" value="SOLUTE CARRIER FAMILY 35 MEMBER F2"/>
    <property type="match status" value="1"/>
</dbReference>
<evidence type="ECO:0000256" key="3">
    <source>
        <dbReference type="ARBA" id="ARBA00022448"/>
    </source>
</evidence>
<keyword evidence="3" id="KW-0813">Transport</keyword>
<comment type="caution">
    <text evidence="10">The sequence shown here is derived from an EMBL/GenBank/DDBJ whole genome shotgun (WGS) entry which is preliminary data.</text>
</comment>
<evidence type="ECO:0000313" key="12">
    <source>
        <dbReference type="Proteomes" id="UP000015354"/>
    </source>
</evidence>
<feature type="transmembrane region" description="Helical" evidence="8">
    <location>
        <begin position="91"/>
        <end position="109"/>
    </location>
</feature>
<evidence type="ECO:0000256" key="7">
    <source>
        <dbReference type="SAM" id="MobiDB-lite"/>
    </source>
</evidence>
<evidence type="ECO:0000256" key="1">
    <source>
        <dbReference type="ARBA" id="ARBA00004141"/>
    </source>
</evidence>
<dbReference type="GO" id="GO:0022857">
    <property type="term" value="F:transmembrane transporter activity"/>
    <property type="evidence" value="ECO:0007669"/>
    <property type="project" value="InterPro"/>
</dbReference>
<dbReference type="InterPro" id="IPR037185">
    <property type="entry name" value="EmrE-like"/>
</dbReference>
<dbReference type="EMBL" id="ATMH01002678">
    <property type="protein sequence ID" value="EPY32759.1"/>
    <property type="molecule type" value="Genomic_DNA"/>
</dbReference>
<dbReference type="InterPro" id="IPR052221">
    <property type="entry name" value="SLC35F_Transporter"/>
</dbReference>